<accession>A0ABS7CA29</accession>
<evidence type="ECO:0000313" key="1">
    <source>
        <dbReference type="EMBL" id="MBW7457758.1"/>
    </source>
</evidence>
<name>A0ABS7CA29_9BACL</name>
<dbReference type="EMBL" id="JAHZIK010000953">
    <property type="protein sequence ID" value="MBW7457758.1"/>
    <property type="molecule type" value="Genomic_DNA"/>
</dbReference>
<feature type="non-terminal residue" evidence="1">
    <location>
        <position position="1"/>
    </location>
</feature>
<comment type="caution">
    <text evidence="1">The sequence shown here is derived from an EMBL/GenBank/DDBJ whole genome shotgun (WGS) entry which is preliminary data.</text>
</comment>
<evidence type="ECO:0000313" key="2">
    <source>
        <dbReference type="Proteomes" id="UP001519887"/>
    </source>
</evidence>
<keyword evidence="2" id="KW-1185">Reference proteome</keyword>
<organism evidence="1 2">
    <name type="scientific">Paenibacillus sepulcri</name>
    <dbReference type="NCBI Taxonomy" id="359917"/>
    <lineage>
        <taxon>Bacteria</taxon>
        <taxon>Bacillati</taxon>
        <taxon>Bacillota</taxon>
        <taxon>Bacilli</taxon>
        <taxon>Bacillales</taxon>
        <taxon>Paenibacillaceae</taxon>
        <taxon>Paenibacillus</taxon>
    </lineage>
</organism>
<proteinExistence type="predicted"/>
<protein>
    <submittedName>
        <fullName evidence="1">Uncharacterized protein</fullName>
    </submittedName>
</protein>
<reference evidence="1 2" key="1">
    <citation type="submission" date="2021-07" db="EMBL/GenBank/DDBJ databases">
        <title>Paenibacillus radiodurans sp. nov., isolated from the southeastern edge of Tengger Desert.</title>
        <authorList>
            <person name="Zhang G."/>
        </authorList>
    </citation>
    <scope>NUCLEOTIDE SEQUENCE [LARGE SCALE GENOMIC DNA]</scope>
    <source>
        <strain evidence="1 2">CCM 7311</strain>
    </source>
</reference>
<dbReference type="Proteomes" id="UP001519887">
    <property type="component" value="Unassembled WGS sequence"/>
</dbReference>
<sequence length="59" mass="6423">VAAIGEMNQDSVVLANADFAKLRDNRIRGAVAPYQDRRPELYAELRKGHAVSTIPLTSG</sequence>
<gene>
    <name evidence="1" type="ORF">K0U00_27325</name>
</gene>